<evidence type="ECO:0000256" key="1">
    <source>
        <dbReference type="ARBA" id="ARBA00023015"/>
    </source>
</evidence>
<dbReference type="KEGG" id="htq:FRZ44_12670"/>
<dbReference type="Gene3D" id="1.10.10.10">
    <property type="entry name" value="Winged helix-like DNA-binding domain superfamily/Winged helix DNA-binding domain"/>
    <property type="match status" value="1"/>
</dbReference>
<dbReference type="RefSeq" id="WP_151176386.1">
    <property type="nucleotide sequence ID" value="NZ_CP042906.1"/>
</dbReference>
<dbReference type="GO" id="GO:0003700">
    <property type="term" value="F:DNA-binding transcription factor activity"/>
    <property type="evidence" value="ECO:0007669"/>
    <property type="project" value="InterPro"/>
</dbReference>
<keyword evidence="2" id="KW-0238">DNA-binding</keyword>
<dbReference type="PANTHER" id="PTHR35790:SF4">
    <property type="entry name" value="HTH-TYPE TRANSCRIPTIONAL REGULATOR PCHR"/>
    <property type="match status" value="1"/>
</dbReference>
<evidence type="ECO:0000313" key="6">
    <source>
        <dbReference type="Proteomes" id="UP000326202"/>
    </source>
</evidence>
<reference evidence="5 6" key="1">
    <citation type="submission" date="2019-08" db="EMBL/GenBank/DDBJ databases">
        <title>Hyperibacter terrae gen. nov., sp. nov. and Hyperibacter viscosus sp. nov., two new members in the family Rhodospirillaceae isolated from the rhizosphere of Hypericum perforatum.</title>
        <authorList>
            <person name="Noviana Z."/>
        </authorList>
    </citation>
    <scope>NUCLEOTIDE SEQUENCE [LARGE SCALE GENOMIC DNA]</scope>
    <source>
        <strain evidence="5 6">R5913</strain>
    </source>
</reference>
<accession>A0A5J6MFX1</accession>
<keyword evidence="3" id="KW-0804">Transcription</keyword>
<dbReference type="SMART" id="SM00347">
    <property type="entry name" value="HTH_MARR"/>
    <property type="match status" value="1"/>
</dbReference>
<dbReference type="InterPro" id="IPR036390">
    <property type="entry name" value="WH_DNA-bd_sf"/>
</dbReference>
<dbReference type="GO" id="GO:0003677">
    <property type="term" value="F:DNA binding"/>
    <property type="evidence" value="ECO:0007669"/>
    <property type="project" value="UniProtKB-KW"/>
</dbReference>
<dbReference type="Pfam" id="PF12802">
    <property type="entry name" value="MarR_2"/>
    <property type="match status" value="1"/>
</dbReference>
<dbReference type="PANTHER" id="PTHR35790">
    <property type="entry name" value="HTH-TYPE TRANSCRIPTIONAL REGULATOR PCHR"/>
    <property type="match status" value="1"/>
</dbReference>
<dbReference type="InterPro" id="IPR000835">
    <property type="entry name" value="HTH_MarR-typ"/>
</dbReference>
<dbReference type="PRINTS" id="PR00598">
    <property type="entry name" value="HTHMARR"/>
</dbReference>
<evidence type="ECO:0000256" key="2">
    <source>
        <dbReference type="ARBA" id="ARBA00023125"/>
    </source>
</evidence>
<keyword evidence="6" id="KW-1185">Reference proteome</keyword>
<gene>
    <name evidence="5" type="ORF">FRZ44_12670</name>
</gene>
<dbReference type="PROSITE" id="PS50995">
    <property type="entry name" value="HTH_MARR_2"/>
    <property type="match status" value="1"/>
</dbReference>
<proteinExistence type="predicted"/>
<dbReference type="SUPFAM" id="SSF46785">
    <property type="entry name" value="Winged helix' DNA-binding domain"/>
    <property type="match status" value="1"/>
</dbReference>
<dbReference type="OrthoDB" id="8906692at2"/>
<dbReference type="AlphaFoldDB" id="A0A5J6MFX1"/>
<dbReference type="EMBL" id="CP042906">
    <property type="protein sequence ID" value="QEX15977.1"/>
    <property type="molecule type" value="Genomic_DNA"/>
</dbReference>
<evidence type="ECO:0000313" key="5">
    <source>
        <dbReference type="EMBL" id="QEX15977.1"/>
    </source>
</evidence>
<sequence length="161" mass="17623">MTDENSQGGPGPVLKLESFLPYRLSVLSNRVSAAIAQDYAERFDMTVPEWRTMAALGEHPGLSAAEVAGFTEMDKVAVSRAVARLLEAGRLTRTTASDDRRRSVLKLSAAGQRIYRQIVPVARAHEANLVAALGAEERRQFDKLLDKLFAAATADLKRGKR</sequence>
<feature type="domain" description="HTH marR-type" evidence="4">
    <location>
        <begin position="17"/>
        <end position="150"/>
    </location>
</feature>
<evidence type="ECO:0000259" key="4">
    <source>
        <dbReference type="PROSITE" id="PS50995"/>
    </source>
</evidence>
<dbReference type="InterPro" id="IPR052067">
    <property type="entry name" value="Metal_resp_HTH_trans_reg"/>
</dbReference>
<name>A0A5J6MFX1_9PROT</name>
<organism evidence="5 6">
    <name type="scientific">Hypericibacter terrae</name>
    <dbReference type="NCBI Taxonomy" id="2602015"/>
    <lineage>
        <taxon>Bacteria</taxon>
        <taxon>Pseudomonadati</taxon>
        <taxon>Pseudomonadota</taxon>
        <taxon>Alphaproteobacteria</taxon>
        <taxon>Rhodospirillales</taxon>
        <taxon>Dongiaceae</taxon>
        <taxon>Hypericibacter</taxon>
    </lineage>
</organism>
<dbReference type="Proteomes" id="UP000326202">
    <property type="component" value="Chromosome"/>
</dbReference>
<evidence type="ECO:0000256" key="3">
    <source>
        <dbReference type="ARBA" id="ARBA00023163"/>
    </source>
</evidence>
<dbReference type="InterPro" id="IPR036388">
    <property type="entry name" value="WH-like_DNA-bd_sf"/>
</dbReference>
<protein>
    <submittedName>
        <fullName evidence="5">MarR family transcriptional regulator</fullName>
    </submittedName>
</protein>
<keyword evidence="1" id="KW-0805">Transcription regulation</keyword>